<sequence>MSQLHVRQAKAIKGEIKIPGDKSISHRAIMIGSIAKGETNVSGFLASADCLATIDCFRKMGIAIQTDDSNHVIVKGKGLRGLEKPGQRLYVGNSGTTIRLLSGILAGQDFISEISGDESIQRRPMGRIAKPLRLMGGEIQGRKERDKPGELFPPLKITGGKLNGISYELPVASAQVKSAILLAGLYANGETTVIEKNYSRDHTERMLEHFGAPIAKQGETVRLTPAKELSANEVDVPGDISSAAFFMAAATLIPGSEVRIRNVGLNPTRTGILDILHRMGGAVEVENEVIGSGEPRGDIVVRSAQLRGIKIDGAIIPRIIDEIPIIAVLASQAEGFTEIRDARELRVKESDRIKTIAAELGKFGVTIEELEDGLRILGPAKLKGGAIESRGDHRIAMAMAIAGLVATGPTVINDADCVETSFPGFIDRLQPFI</sequence>
<dbReference type="GO" id="GO:0003866">
    <property type="term" value="F:3-phosphoshikimate 1-carboxyvinyltransferase activity"/>
    <property type="evidence" value="ECO:0007669"/>
    <property type="project" value="UniProtKB-UniRule"/>
</dbReference>
<dbReference type="InterPro" id="IPR036968">
    <property type="entry name" value="Enolpyruvate_Tfrase_sf"/>
</dbReference>
<evidence type="ECO:0000256" key="4">
    <source>
        <dbReference type="ARBA" id="ARBA00022490"/>
    </source>
</evidence>
<dbReference type="EMBL" id="MEUG01000001">
    <property type="protein sequence ID" value="OGC28390.1"/>
    <property type="molecule type" value="Genomic_DNA"/>
</dbReference>
<evidence type="ECO:0000256" key="7">
    <source>
        <dbReference type="ARBA" id="ARBA00023141"/>
    </source>
</evidence>
<keyword evidence="4 9" id="KW-0963">Cytoplasm</keyword>
<dbReference type="GO" id="GO:0008652">
    <property type="term" value="P:amino acid biosynthetic process"/>
    <property type="evidence" value="ECO:0007669"/>
    <property type="project" value="UniProtKB-KW"/>
</dbReference>
<dbReference type="EC" id="2.5.1.19" evidence="9"/>
<gene>
    <name evidence="9" type="primary">aroA</name>
    <name evidence="11" type="ORF">A3K49_05365</name>
</gene>
<evidence type="ECO:0000256" key="8">
    <source>
        <dbReference type="ARBA" id="ARBA00044633"/>
    </source>
</evidence>
<feature type="binding site" evidence="9">
    <location>
        <position position="22"/>
    </location>
    <ligand>
        <name>phosphoenolpyruvate</name>
        <dbReference type="ChEBI" id="CHEBI:58702"/>
    </ligand>
</feature>
<comment type="subcellular location">
    <subcellularLocation>
        <location evidence="9">Cytoplasm</location>
    </subcellularLocation>
</comment>
<reference evidence="11 12" key="1">
    <citation type="journal article" date="2016" name="Nat. Commun.">
        <title>Thousands of microbial genomes shed light on interconnected biogeochemical processes in an aquifer system.</title>
        <authorList>
            <person name="Anantharaman K."/>
            <person name="Brown C.T."/>
            <person name="Hug L.A."/>
            <person name="Sharon I."/>
            <person name="Castelle C.J."/>
            <person name="Probst A.J."/>
            <person name="Thomas B.C."/>
            <person name="Singh A."/>
            <person name="Wilkins M.J."/>
            <person name="Karaoz U."/>
            <person name="Brodie E.L."/>
            <person name="Williams K.H."/>
            <person name="Hubbard S.S."/>
            <person name="Banfield J.F."/>
        </authorList>
    </citation>
    <scope>NUCLEOTIDE SEQUENCE [LARGE SCALE GENOMIC DNA]</scope>
</reference>
<dbReference type="InterPro" id="IPR023193">
    <property type="entry name" value="EPSP_synthase_CS"/>
</dbReference>
<comment type="caution">
    <text evidence="11">The sequence shown here is derived from an EMBL/GenBank/DDBJ whole genome shotgun (WGS) entry which is preliminary data.</text>
</comment>
<comment type="caution">
    <text evidence="9">Lacks conserved residue(s) required for the propagation of feature annotation.</text>
</comment>
<comment type="catalytic activity">
    <reaction evidence="8">
        <text>3-phosphoshikimate + phosphoenolpyruvate = 5-O-(1-carboxyvinyl)-3-phosphoshikimate + phosphate</text>
        <dbReference type="Rhea" id="RHEA:21256"/>
        <dbReference type="ChEBI" id="CHEBI:43474"/>
        <dbReference type="ChEBI" id="CHEBI:57701"/>
        <dbReference type="ChEBI" id="CHEBI:58702"/>
        <dbReference type="ChEBI" id="CHEBI:145989"/>
        <dbReference type="EC" id="2.5.1.19"/>
    </reaction>
    <physiologicalReaction direction="left-to-right" evidence="8">
        <dbReference type="Rhea" id="RHEA:21257"/>
    </physiologicalReaction>
</comment>
<proteinExistence type="inferred from homology"/>
<keyword evidence="7 9" id="KW-0057">Aromatic amino acid biosynthesis</keyword>
<evidence type="ECO:0000256" key="9">
    <source>
        <dbReference type="HAMAP-Rule" id="MF_00210"/>
    </source>
</evidence>
<name>A0A1F4T759_UNCSA</name>
<protein>
    <recommendedName>
        <fullName evidence="9">3-phosphoshikimate 1-carboxyvinyltransferase</fullName>
        <ecNumber evidence="9">2.5.1.19</ecNumber>
    </recommendedName>
    <alternativeName>
        <fullName evidence="9">5-enolpyruvylshikimate-3-phosphate synthase</fullName>
        <shortName evidence="9">EPSP synthase</shortName>
        <shortName evidence="9">EPSPS</shortName>
    </alternativeName>
</protein>
<dbReference type="CDD" id="cd01556">
    <property type="entry name" value="EPSP_synthase"/>
    <property type="match status" value="1"/>
</dbReference>
<dbReference type="Gene3D" id="3.65.10.10">
    <property type="entry name" value="Enolpyruvate transferase domain"/>
    <property type="match status" value="2"/>
</dbReference>
<comment type="pathway">
    <text evidence="2 9">Metabolic intermediate biosynthesis; chorismate biosynthesis; chorismate from D-erythrose 4-phosphate and phosphoenolpyruvate: step 6/7.</text>
</comment>
<comment type="function">
    <text evidence="1 9">Catalyzes the transfer of the enolpyruvyl moiety of phosphoenolpyruvate (PEP) to the 5-hydroxyl of shikimate-3-phosphate (S3P) to produce enolpyruvyl shikimate-3-phosphate and inorganic phosphate.</text>
</comment>
<dbReference type="InterPro" id="IPR006264">
    <property type="entry name" value="EPSP_synthase"/>
</dbReference>
<evidence type="ECO:0000313" key="12">
    <source>
        <dbReference type="Proteomes" id="UP000178602"/>
    </source>
</evidence>
<dbReference type="PROSITE" id="PS00104">
    <property type="entry name" value="EPSP_SYNTHASE_1"/>
    <property type="match status" value="1"/>
</dbReference>
<dbReference type="PANTHER" id="PTHR21090">
    <property type="entry name" value="AROM/DEHYDROQUINATE SYNTHASE"/>
    <property type="match status" value="1"/>
</dbReference>
<keyword evidence="6 9" id="KW-0808">Transferase</keyword>
<evidence type="ECO:0000259" key="10">
    <source>
        <dbReference type="Pfam" id="PF00275"/>
    </source>
</evidence>
<dbReference type="Pfam" id="PF00275">
    <property type="entry name" value="EPSP_synthase"/>
    <property type="match status" value="1"/>
</dbReference>
<feature type="binding site" evidence="9">
    <location>
        <position position="352"/>
    </location>
    <ligand>
        <name>phosphoenolpyruvate</name>
        <dbReference type="ChEBI" id="CHEBI:58702"/>
    </ligand>
</feature>
<feature type="active site" description="Proton acceptor" evidence="9">
    <location>
        <position position="321"/>
    </location>
</feature>
<evidence type="ECO:0000256" key="3">
    <source>
        <dbReference type="ARBA" id="ARBA00009948"/>
    </source>
</evidence>
<feature type="binding site" evidence="9">
    <location>
        <position position="23"/>
    </location>
    <ligand>
        <name>3-phosphoshikimate</name>
        <dbReference type="ChEBI" id="CHEBI:145989"/>
    </ligand>
</feature>
<organism evidence="11 12">
    <name type="scientific">candidate division WOR-1 bacterium RIFOXYC12_FULL_54_18</name>
    <dbReference type="NCBI Taxonomy" id="1802584"/>
    <lineage>
        <taxon>Bacteria</taxon>
        <taxon>Bacillati</taxon>
        <taxon>Saganbacteria</taxon>
    </lineage>
</organism>
<feature type="binding site" evidence="9">
    <location>
        <position position="348"/>
    </location>
    <ligand>
        <name>3-phosphoshikimate</name>
        <dbReference type="ChEBI" id="CHEBI:145989"/>
    </ligand>
</feature>
<feature type="binding site" evidence="9">
    <location>
        <position position="123"/>
    </location>
    <ligand>
        <name>phosphoenolpyruvate</name>
        <dbReference type="ChEBI" id="CHEBI:58702"/>
    </ligand>
</feature>
<evidence type="ECO:0000256" key="2">
    <source>
        <dbReference type="ARBA" id="ARBA00004811"/>
    </source>
</evidence>
<dbReference type="Proteomes" id="UP000178602">
    <property type="component" value="Unassembled WGS sequence"/>
</dbReference>
<dbReference type="FunFam" id="3.65.10.10:FF:000006">
    <property type="entry name" value="3-phosphoshikimate 1-carboxyvinyltransferase"/>
    <property type="match status" value="1"/>
</dbReference>
<dbReference type="GO" id="GO:0009073">
    <property type="term" value="P:aromatic amino acid family biosynthetic process"/>
    <property type="evidence" value="ECO:0007669"/>
    <property type="project" value="UniProtKB-KW"/>
</dbReference>
<feature type="binding site" evidence="9">
    <location>
        <position position="175"/>
    </location>
    <ligand>
        <name>3-phosphoshikimate</name>
        <dbReference type="ChEBI" id="CHEBI:145989"/>
    </ligand>
</feature>
<feature type="domain" description="Enolpyruvate transferase" evidence="10">
    <location>
        <begin position="7"/>
        <end position="429"/>
    </location>
</feature>
<feature type="binding site" evidence="9">
    <location>
        <position position="394"/>
    </location>
    <ligand>
        <name>phosphoenolpyruvate</name>
        <dbReference type="ChEBI" id="CHEBI:58702"/>
    </ligand>
</feature>
<dbReference type="HAMAP" id="MF_00210">
    <property type="entry name" value="EPSP_synth"/>
    <property type="match status" value="1"/>
</dbReference>
<keyword evidence="5 9" id="KW-0028">Amino-acid biosynthesis</keyword>
<dbReference type="InterPro" id="IPR001986">
    <property type="entry name" value="Enolpyruvate_Tfrase_dom"/>
</dbReference>
<dbReference type="PANTHER" id="PTHR21090:SF5">
    <property type="entry name" value="PENTAFUNCTIONAL AROM POLYPEPTIDE"/>
    <property type="match status" value="1"/>
</dbReference>
<dbReference type="UniPathway" id="UPA00053">
    <property type="reaction ID" value="UER00089"/>
</dbReference>
<dbReference type="FunFam" id="3.65.10.10:FF:000005">
    <property type="entry name" value="3-phosphoshikimate 1-carboxyvinyltransferase"/>
    <property type="match status" value="1"/>
</dbReference>
<feature type="binding site" evidence="9">
    <location>
        <position position="27"/>
    </location>
    <ligand>
        <name>3-phosphoshikimate</name>
        <dbReference type="ChEBI" id="CHEBI:145989"/>
    </ligand>
</feature>
<dbReference type="AlphaFoldDB" id="A0A1F4T759"/>
<comment type="similarity">
    <text evidence="3 9">Belongs to the EPSP synthase family.</text>
</comment>
<evidence type="ECO:0000256" key="1">
    <source>
        <dbReference type="ARBA" id="ARBA00002174"/>
    </source>
</evidence>
<dbReference type="GO" id="GO:0009423">
    <property type="term" value="P:chorismate biosynthetic process"/>
    <property type="evidence" value="ECO:0007669"/>
    <property type="project" value="UniProtKB-UniRule"/>
</dbReference>
<feature type="binding site" evidence="9">
    <location>
        <position position="173"/>
    </location>
    <ligand>
        <name>3-phosphoshikimate</name>
        <dbReference type="ChEBI" id="CHEBI:145989"/>
    </ligand>
</feature>
<feature type="binding site" evidence="9">
    <location>
        <position position="321"/>
    </location>
    <ligand>
        <name>3-phosphoshikimate</name>
        <dbReference type="ChEBI" id="CHEBI:145989"/>
    </ligand>
</feature>
<dbReference type="InterPro" id="IPR013792">
    <property type="entry name" value="RNA3'P_cycl/enolpyr_Trfase_a/b"/>
</dbReference>
<dbReference type="PIRSF" id="PIRSF000505">
    <property type="entry name" value="EPSPS"/>
    <property type="match status" value="1"/>
</dbReference>
<feature type="binding site" evidence="9">
    <location>
        <position position="22"/>
    </location>
    <ligand>
        <name>3-phosphoshikimate</name>
        <dbReference type="ChEBI" id="CHEBI:145989"/>
    </ligand>
</feature>
<feature type="binding site" evidence="9">
    <location>
        <position position="95"/>
    </location>
    <ligand>
        <name>phosphoenolpyruvate</name>
        <dbReference type="ChEBI" id="CHEBI:58702"/>
    </ligand>
</feature>
<dbReference type="NCBIfam" id="TIGR01356">
    <property type="entry name" value="aroA"/>
    <property type="match status" value="1"/>
</dbReference>
<dbReference type="GO" id="GO:0005737">
    <property type="term" value="C:cytoplasm"/>
    <property type="evidence" value="ECO:0007669"/>
    <property type="project" value="UniProtKB-SubCell"/>
</dbReference>
<feature type="binding site" evidence="9">
    <location>
        <position position="175"/>
    </location>
    <ligand>
        <name>phosphoenolpyruvate</name>
        <dbReference type="ChEBI" id="CHEBI:58702"/>
    </ligand>
</feature>
<evidence type="ECO:0000256" key="6">
    <source>
        <dbReference type="ARBA" id="ARBA00022679"/>
    </source>
</evidence>
<evidence type="ECO:0000313" key="11">
    <source>
        <dbReference type="EMBL" id="OGC28390.1"/>
    </source>
</evidence>
<dbReference type="SUPFAM" id="SSF55205">
    <property type="entry name" value="EPT/RTPC-like"/>
    <property type="match status" value="1"/>
</dbReference>
<dbReference type="PROSITE" id="PS00885">
    <property type="entry name" value="EPSP_SYNTHASE_2"/>
    <property type="match status" value="1"/>
</dbReference>
<accession>A0A1F4T759</accession>
<evidence type="ECO:0000256" key="5">
    <source>
        <dbReference type="ARBA" id="ARBA00022605"/>
    </source>
</evidence>
<comment type="subunit">
    <text evidence="9">Monomer.</text>
</comment>